<reference evidence="3 4" key="1">
    <citation type="submission" date="2016-10" db="EMBL/GenBank/DDBJ databases">
        <authorList>
            <person name="de Groot N.N."/>
        </authorList>
    </citation>
    <scope>NUCLEOTIDE SEQUENCE [LARGE SCALE GENOMIC DNA]</scope>
    <source>
        <strain evidence="3 4">DSM 10495</strain>
    </source>
</reference>
<evidence type="ECO:0000256" key="2">
    <source>
        <dbReference type="SAM" id="Phobius"/>
    </source>
</evidence>
<keyword evidence="2" id="KW-0472">Membrane</keyword>
<feature type="compositionally biased region" description="Polar residues" evidence="1">
    <location>
        <begin position="181"/>
        <end position="193"/>
    </location>
</feature>
<feature type="region of interest" description="Disordered" evidence="1">
    <location>
        <begin position="1"/>
        <end position="93"/>
    </location>
</feature>
<dbReference type="Proteomes" id="UP000182652">
    <property type="component" value="Unassembled WGS sequence"/>
</dbReference>
<proteinExistence type="predicted"/>
<evidence type="ECO:0000313" key="4">
    <source>
        <dbReference type="Proteomes" id="UP000182652"/>
    </source>
</evidence>
<evidence type="ECO:0008006" key="5">
    <source>
        <dbReference type="Google" id="ProtNLM"/>
    </source>
</evidence>
<feature type="compositionally biased region" description="Pro residues" evidence="1">
    <location>
        <begin position="12"/>
        <end position="26"/>
    </location>
</feature>
<feature type="compositionally biased region" description="Low complexity" evidence="1">
    <location>
        <begin position="197"/>
        <end position="216"/>
    </location>
</feature>
<feature type="transmembrane region" description="Helical" evidence="2">
    <location>
        <begin position="151"/>
        <end position="173"/>
    </location>
</feature>
<keyword evidence="2" id="KW-1133">Transmembrane helix</keyword>
<dbReference type="EMBL" id="FNSN01000003">
    <property type="protein sequence ID" value="SEB74711.1"/>
    <property type="molecule type" value="Genomic_DNA"/>
</dbReference>
<keyword evidence="4" id="KW-1185">Reference proteome</keyword>
<feature type="region of interest" description="Disordered" evidence="1">
    <location>
        <begin position="181"/>
        <end position="218"/>
    </location>
</feature>
<organism evidence="3 4">
    <name type="scientific">Arthrobacter woluwensis</name>
    <dbReference type="NCBI Taxonomy" id="156980"/>
    <lineage>
        <taxon>Bacteria</taxon>
        <taxon>Bacillati</taxon>
        <taxon>Actinomycetota</taxon>
        <taxon>Actinomycetes</taxon>
        <taxon>Micrococcales</taxon>
        <taxon>Micrococcaceae</taxon>
        <taxon>Arthrobacter</taxon>
    </lineage>
</organism>
<accession>A0A1H4LVI1</accession>
<sequence length="310" mass="30935">MTENNPGDPTRPQNPPPSYRPAPGYPPHSTGGPGQGGGQNAGGPGQNQRPGQNPPGQGNPAAPGYGPGPHQAAYGQPGYGGPGFPPPLPPQGRQSNGFGITALVLGILALLASLIPFVGFIAFILGPLAILFGILGLALRRNAGKGTSITGMVLGAASIVVALVVTSLTAVFLGQITEKSGTADTTTSPSAESTPFAPATGPEATPSTTPSGTSGTDAVAGSKVELIATVSKGKASVTYSVGGDSADKDFTGRFTKQGTLDDVIGLATMVIVGDPLVEDQQLGCEIRVDGKTIKKETGKTAVSCTVTKTP</sequence>
<evidence type="ECO:0000256" key="1">
    <source>
        <dbReference type="SAM" id="MobiDB-lite"/>
    </source>
</evidence>
<protein>
    <recommendedName>
        <fullName evidence="5">DUF4190 domain-containing protein</fullName>
    </recommendedName>
</protein>
<evidence type="ECO:0000313" key="3">
    <source>
        <dbReference type="EMBL" id="SEB74711.1"/>
    </source>
</evidence>
<dbReference type="AlphaFoldDB" id="A0A1H4LVI1"/>
<gene>
    <name evidence="3" type="ORF">SAMN04489745_1140</name>
</gene>
<feature type="compositionally biased region" description="Low complexity" evidence="1">
    <location>
        <begin position="46"/>
        <end position="76"/>
    </location>
</feature>
<dbReference type="RefSeq" id="WP_066211677.1">
    <property type="nucleotide sequence ID" value="NZ_FNSN01000003.1"/>
</dbReference>
<feature type="transmembrane region" description="Helical" evidence="2">
    <location>
        <begin position="121"/>
        <end position="139"/>
    </location>
</feature>
<name>A0A1H4LVI1_9MICC</name>
<feature type="compositionally biased region" description="Gly residues" evidence="1">
    <location>
        <begin position="31"/>
        <end position="45"/>
    </location>
</feature>
<keyword evidence="2" id="KW-0812">Transmembrane</keyword>